<evidence type="ECO:0000313" key="2">
    <source>
        <dbReference type="EMBL" id="CAJ1411211.1"/>
    </source>
</evidence>
<reference evidence="2" key="1">
    <citation type="submission" date="2023-08" db="EMBL/GenBank/DDBJ databases">
        <authorList>
            <person name="Chen Y."/>
            <person name="Shah S."/>
            <person name="Dougan E. K."/>
            <person name="Thang M."/>
            <person name="Chan C."/>
        </authorList>
    </citation>
    <scope>NUCLEOTIDE SEQUENCE</scope>
</reference>
<dbReference type="Proteomes" id="UP001178507">
    <property type="component" value="Unassembled WGS sequence"/>
</dbReference>
<proteinExistence type="predicted"/>
<sequence>MDVALFAQDVDQLSQLLGECHLHEERDALAQVMMPIASYAGQLASGIQSPGGGGGGAASGLWADELMRRLQGCQSMDEGRATCAEMMAAFHEDQHSQQLHPPRVPAVPMMTGMPCTPSMPSAPCASMPSAQSLPAATMAPHAGMRAAPAANAELTARLQSLQGANRVIVRALRIMSERLREQGNRSRQAEETVARLQSELQARDEQLRASERAKAMLQSRVEVLLRGEAFDMPQVCSRPCS</sequence>
<keyword evidence="3" id="KW-1185">Reference proteome</keyword>
<gene>
    <name evidence="2" type="ORF">EVOR1521_LOCUS31836</name>
</gene>
<protein>
    <submittedName>
        <fullName evidence="2">Uncharacterized protein</fullName>
    </submittedName>
</protein>
<feature type="coiled-coil region" evidence="1">
    <location>
        <begin position="179"/>
        <end position="213"/>
    </location>
</feature>
<evidence type="ECO:0000313" key="3">
    <source>
        <dbReference type="Proteomes" id="UP001178507"/>
    </source>
</evidence>
<dbReference type="EMBL" id="CAUJNA010003862">
    <property type="protein sequence ID" value="CAJ1411211.1"/>
    <property type="molecule type" value="Genomic_DNA"/>
</dbReference>
<name>A0AA36JTL7_9DINO</name>
<keyword evidence="1" id="KW-0175">Coiled coil</keyword>
<comment type="caution">
    <text evidence="2">The sequence shown here is derived from an EMBL/GenBank/DDBJ whole genome shotgun (WGS) entry which is preliminary data.</text>
</comment>
<organism evidence="2 3">
    <name type="scientific">Effrenium voratum</name>
    <dbReference type="NCBI Taxonomy" id="2562239"/>
    <lineage>
        <taxon>Eukaryota</taxon>
        <taxon>Sar</taxon>
        <taxon>Alveolata</taxon>
        <taxon>Dinophyceae</taxon>
        <taxon>Suessiales</taxon>
        <taxon>Symbiodiniaceae</taxon>
        <taxon>Effrenium</taxon>
    </lineage>
</organism>
<evidence type="ECO:0000256" key="1">
    <source>
        <dbReference type="SAM" id="Coils"/>
    </source>
</evidence>
<accession>A0AA36JTL7</accession>
<dbReference type="AlphaFoldDB" id="A0AA36JTL7"/>